<evidence type="ECO:0000313" key="9">
    <source>
        <dbReference type="Proteomes" id="UP000829720"/>
    </source>
</evidence>
<feature type="compositionally biased region" description="Low complexity" evidence="6">
    <location>
        <begin position="246"/>
        <end position="278"/>
    </location>
</feature>
<accession>A0A8T3CKQ0</accession>
<dbReference type="PANTHER" id="PTHR23215:SF0">
    <property type="entry name" value="BUB3-INTERACTING AND GLEBS MOTIF-CONTAINING PROTEIN ZNF207"/>
    <property type="match status" value="1"/>
</dbReference>
<name>A0A8T3CKQ0_9TELE</name>
<proteinExistence type="predicted"/>
<dbReference type="GO" id="GO:0007094">
    <property type="term" value="P:mitotic spindle assembly checkpoint signaling"/>
    <property type="evidence" value="ECO:0007669"/>
    <property type="project" value="TreeGrafter"/>
</dbReference>
<dbReference type="PANTHER" id="PTHR23215">
    <property type="entry name" value="ZINC FINGER PROTEIN 207"/>
    <property type="match status" value="1"/>
</dbReference>
<dbReference type="GO" id="GO:0008017">
    <property type="term" value="F:microtubule binding"/>
    <property type="evidence" value="ECO:0007669"/>
    <property type="project" value="TreeGrafter"/>
</dbReference>
<dbReference type="PROSITE" id="PS00028">
    <property type="entry name" value="ZINC_FINGER_C2H2_1"/>
    <property type="match status" value="2"/>
</dbReference>
<keyword evidence="9" id="KW-1185">Reference proteome</keyword>
<keyword evidence="4" id="KW-0862">Zinc</keyword>
<feature type="region of interest" description="Disordered" evidence="6">
    <location>
        <begin position="410"/>
        <end position="449"/>
    </location>
</feature>
<dbReference type="EMBL" id="JAERUA010000022">
    <property type="protein sequence ID" value="KAI1884082.1"/>
    <property type="molecule type" value="Genomic_DNA"/>
</dbReference>
<comment type="subcellular location">
    <subcellularLocation>
        <location evidence="1">Nucleus</location>
    </subcellularLocation>
</comment>
<keyword evidence="2" id="KW-0479">Metal-binding</keyword>
<dbReference type="AlphaFoldDB" id="A0A8T3CKQ0"/>
<feature type="domain" description="C2H2-type" evidence="7">
    <location>
        <begin position="37"/>
        <end position="58"/>
    </location>
</feature>
<dbReference type="GO" id="GO:0008270">
    <property type="term" value="F:zinc ion binding"/>
    <property type="evidence" value="ECO:0007669"/>
    <property type="project" value="UniProtKB-KW"/>
</dbReference>
<evidence type="ECO:0000256" key="5">
    <source>
        <dbReference type="ARBA" id="ARBA00023242"/>
    </source>
</evidence>
<evidence type="ECO:0000259" key="7">
    <source>
        <dbReference type="PROSITE" id="PS00028"/>
    </source>
</evidence>
<keyword evidence="3" id="KW-0863">Zinc-finger</keyword>
<evidence type="ECO:0000256" key="2">
    <source>
        <dbReference type="ARBA" id="ARBA00022723"/>
    </source>
</evidence>
<gene>
    <name evidence="8" type="ORF">AGOR_G00222720</name>
</gene>
<evidence type="ECO:0000256" key="4">
    <source>
        <dbReference type="ARBA" id="ARBA00022833"/>
    </source>
</evidence>
<dbReference type="GO" id="GO:0008608">
    <property type="term" value="P:attachment of spindle microtubules to kinetochore"/>
    <property type="evidence" value="ECO:0007669"/>
    <property type="project" value="TreeGrafter"/>
</dbReference>
<feature type="compositionally biased region" description="Acidic residues" evidence="6">
    <location>
        <begin position="114"/>
        <end position="125"/>
    </location>
</feature>
<evidence type="ECO:0000256" key="3">
    <source>
        <dbReference type="ARBA" id="ARBA00022771"/>
    </source>
</evidence>
<dbReference type="InterPro" id="IPR013087">
    <property type="entry name" value="Znf_C2H2_type"/>
</dbReference>
<dbReference type="CDD" id="cd20908">
    <property type="entry name" value="SUF4-like"/>
    <property type="match status" value="1"/>
</dbReference>
<dbReference type="Proteomes" id="UP000829720">
    <property type="component" value="Unassembled WGS sequence"/>
</dbReference>
<feature type="compositionally biased region" description="Pro residues" evidence="6">
    <location>
        <begin position="412"/>
        <end position="438"/>
    </location>
</feature>
<feature type="compositionally biased region" description="Low complexity" evidence="6">
    <location>
        <begin position="302"/>
        <end position="317"/>
    </location>
</feature>
<evidence type="ECO:0000256" key="1">
    <source>
        <dbReference type="ARBA" id="ARBA00004123"/>
    </source>
</evidence>
<reference evidence="8" key="1">
    <citation type="submission" date="2021-01" db="EMBL/GenBank/DDBJ databases">
        <authorList>
            <person name="Zahm M."/>
            <person name="Roques C."/>
            <person name="Cabau C."/>
            <person name="Klopp C."/>
            <person name="Donnadieu C."/>
            <person name="Jouanno E."/>
            <person name="Lampietro C."/>
            <person name="Louis A."/>
            <person name="Herpin A."/>
            <person name="Echchiki A."/>
            <person name="Berthelot C."/>
            <person name="Parey E."/>
            <person name="Roest-Crollius H."/>
            <person name="Braasch I."/>
            <person name="Postlethwait J."/>
            <person name="Bobe J."/>
            <person name="Montfort J."/>
            <person name="Bouchez O."/>
            <person name="Begum T."/>
            <person name="Mejri S."/>
            <person name="Adams A."/>
            <person name="Chen W.-J."/>
            <person name="Guiguen Y."/>
        </authorList>
    </citation>
    <scope>NUCLEOTIDE SEQUENCE</scope>
    <source>
        <tissue evidence="8">Blood</tissue>
    </source>
</reference>
<dbReference type="OrthoDB" id="1306014at2759"/>
<evidence type="ECO:0000256" key="6">
    <source>
        <dbReference type="SAM" id="MobiDB-lite"/>
    </source>
</evidence>
<dbReference type="GO" id="GO:0090307">
    <property type="term" value="P:mitotic spindle assembly"/>
    <property type="evidence" value="ECO:0007669"/>
    <property type="project" value="TreeGrafter"/>
</dbReference>
<evidence type="ECO:0000313" key="8">
    <source>
        <dbReference type="EMBL" id="KAI1884082.1"/>
    </source>
</evidence>
<feature type="compositionally biased region" description="Basic and acidic residues" evidence="6">
    <location>
        <begin position="86"/>
        <end position="98"/>
    </location>
</feature>
<dbReference type="GO" id="GO:1990047">
    <property type="term" value="C:spindle matrix"/>
    <property type="evidence" value="ECO:0007669"/>
    <property type="project" value="TreeGrafter"/>
</dbReference>
<keyword evidence="5" id="KW-0539">Nucleus</keyword>
<dbReference type="SMART" id="SM00355">
    <property type="entry name" value="ZnF_C2H2"/>
    <property type="match status" value="2"/>
</dbReference>
<dbReference type="GO" id="GO:0000776">
    <property type="term" value="C:kinetochore"/>
    <property type="evidence" value="ECO:0007669"/>
    <property type="project" value="TreeGrafter"/>
</dbReference>
<organism evidence="8 9">
    <name type="scientific">Albula goreensis</name>
    <dbReference type="NCBI Taxonomy" id="1534307"/>
    <lineage>
        <taxon>Eukaryota</taxon>
        <taxon>Metazoa</taxon>
        <taxon>Chordata</taxon>
        <taxon>Craniata</taxon>
        <taxon>Vertebrata</taxon>
        <taxon>Euteleostomi</taxon>
        <taxon>Actinopterygii</taxon>
        <taxon>Neopterygii</taxon>
        <taxon>Teleostei</taxon>
        <taxon>Albuliformes</taxon>
        <taxon>Albulidae</taxon>
        <taxon>Albula</taxon>
    </lineage>
</organism>
<feature type="domain" description="C2H2-type" evidence="7">
    <location>
        <begin position="13"/>
        <end position="34"/>
    </location>
</feature>
<protein>
    <recommendedName>
        <fullName evidence="7">C2H2-type domain-containing protein</fullName>
    </recommendedName>
</protein>
<comment type="caution">
    <text evidence="8">The sequence shown here is derived from an EMBL/GenBank/DDBJ whole genome shotgun (WGS) entry which is preliminary data.</text>
</comment>
<dbReference type="GO" id="GO:0005634">
    <property type="term" value="C:nucleus"/>
    <property type="evidence" value="ECO:0007669"/>
    <property type="project" value="UniProtKB-SubCell"/>
</dbReference>
<feature type="region of interest" description="Disordered" evidence="6">
    <location>
        <begin position="246"/>
        <end position="332"/>
    </location>
</feature>
<sequence>MGRKKKKQMKPWCWYCNRDFDDEKILIQHQKAKHFKCHICHKKLYTGPGLAIHCMQVHKETIDGVPNAIPGRTDIELEIYGMEGIPEKDMEERRRVLEQKTQAESQKRKQNNQEDSDDYEEDEEAGPSFQQPAAQPQAGYMPPMTQPGIPPVHGAPGMPPANYSGMPPMMPGVPPMMPGVPPMMPGMPPGMMPMGGMMPPGPGMPPMMPGMPPGMPPPVGPRPGMPHMPPVPPVTAPGMINRPAVPTATTPAPQPAVTKPLFPSAGQAQQAVASGPVGTDFKPLATPSTASDPPKPTFPAYSQSSTSTATTSNSTVSKPPAAVTSKPATLTTTSATSKLIHPDEDISLEERRAQLPRYQRNIPRTGQAHMAAPPGGPMGGMMPPAQGMPPQHPMHGQYGAPPQGMAGYLPGPGMPPYGQGPPMVPPYQGGPPRPPMGMRPPVMSQGGRY</sequence>
<feature type="region of interest" description="Disordered" evidence="6">
    <location>
        <begin position="86"/>
        <end position="156"/>
    </location>
</feature>